<dbReference type="PROSITE" id="PS51462">
    <property type="entry name" value="NUDIX"/>
    <property type="match status" value="1"/>
</dbReference>
<name>A0ABZ0SRI3_9MICO</name>
<dbReference type="InterPro" id="IPR015797">
    <property type="entry name" value="NUDIX_hydrolase-like_dom_sf"/>
</dbReference>
<evidence type="ECO:0000313" key="9">
    <source>
        <dbReference type="Proteomes" id="UP001323798"/>
    </source>
</evidence>
<feature type="domain" description="Nudix hydrolase" evidence="7">
    <location>
        <begin position="27"/>
        <end position="169"/>
    </location>
</feature>
<accession>A0ABZ0SRI3</accession>
<evidence type="ECO:0000256" key="4">
    <source>
        <dbReference type="ARBA" id="ARBA00022801"/>
    </source>
</evidence>
<dbReference type="SUPFAM" id="SSF55811">
    <property type="entry name" value="Nudix"/>
    <property type="match status" value="1"/>
</dbReference>
<comment type="cofactor">
    <cofactor evidence="2">
        <name>Mg(2+)</name>
        <dbReference type="ChEBI" id="CHEBI:18420"/>
    </cofactor>
</comment>
<protein>
    <submittedName>
        <fullName evidence="8">NUDIX hydrolase</fullName>
        <ecNumber evidence="8">3.6.-.-</ecNumber>
    </submittedName>
</protein>
<dbReference type="PANTHER" id="PTHR12318">
    <property type="entry name" value="TESTOSTERONE-REGULATED PROTEIN RP2"/>
    <property type="match status" value="1"/>
</dbReference>
<evidence type="ECO:0000259" key="7">
    <source>
        <dbReference type="PROSITE" id="PS51462"/>
    </source>
</evidence>
<evidence type="ECO:0000313" key="8">
    <source>
        <dbReference type="EMBL" id="WPR90891.1"/>
    </source>
</evidence>
<dbReference type="EC" id="3.6.-.-" evidence="8"/>
<reference evidence="8 9" key="1">
    <citation type="submission" date="2023-11" db="EMBL/GenBank/DDBJ databases">
        <title>Genome sequence of Microbacterium rhizosphaerae KACC 19337.</title>
        <authorList>
            <person name="Choi H."/>
            <person name="Kim S."/>
            <person name="Kim Y."/>
            <person name="Kwon S.-W."/>
            <person name="Heo J."/>
        </authorList>
    </citation>
    <scope>NUCLEOTIDE SEQUENCE [LARGE SCALE GENOMIC DNA]</scope>
    <source>
        <strain evidence="8 9">KACC 19337</strain>
    </source>
</reference>
<comment type="cofactor">
    <cofactor evidence="1">
        <name>Mn(2+)</name>
        <dbReference type="ChEBI" id="CHEBI:29035"/>
    </cofactor>
</comment>
<gene>
    <name evidence="8" type="ORF">SM116_06240</name>
</gene>
<keyword evidence="6" id="KW-0464">Manganese</keyword>
<dbReference type="EMBL" id="CP139368">
    <property type="protein sequence ID" value="WPR90891.1"/>
    <property type="molecule type" value="Genomic_DNA"/>
</dbReference>
<keyword evidence="4 8" id="KW-0378">Hydrolase</keyword>
<evidence type="ECO:0000256" key="6">
    <source>
        <dbReference type="ARBA" id="ARBA00023211"/>
    </source>
</evidence>
<evidence type="ECO:0000256" key="1">
    <source>
        <dbReference type="ARBA" id="ARBA00001936"/>
    </source>
</evidence>
<dbReference type="Pfam" id="PF00293">
    <property type="entry name" value="NUDIX"/>
    <property type="match status" value="1"/>
</dbReference>
<dbReference type="GO" id="GO:0016787">
    <property type="term" value="F:hydrolase activity"/>
    <property type="evidence" value="ECO:0007669"/>
    <property type="project" value="UniProtKB-KW"/>
</dbReference>
<dbReference type="Proteomes" id="UP001323798">
    <property type="component" value="Chromosome"/>
</dbReference>
<dbReference type="Gene3D" id="3.90.79.10">
    <property type="entry name" value="Nucleoside Triphosphate Pyrophosphohydrolase"/>
    <property type="match status" value="2"/>
</dbReference>
<dbReference type="InterPro" id="IPR039121">
    <property type="entry name" value="NUDT19"/>
</dbReference>
<keyword evidence="3" id="KW-0479">Metal-binding</keyword>
<organism evidence="8 9">
    <name type="scientific">Microbacterium rhizosphaerae</name>
    <dbReference type="NCBI Taxonomy" id="1678237"/>
    <lineage>
        <taxon>Bacteria</taxon>
        <taxon>Bacillati</taxon>
        <taxon>Actinomycetota</taxon>
        <taxon>Actinomycetes</taxon>
        <taxon>Micrococcales</taxon>
        <taxon>Microbacteriaceae</taxon>
        <taxon>Microbacterium</taxon>
    </lineage>
</organism>
<evidence type="ECO:0000256" key="5">
    <source>
        <dbReference type="ARBA" id="ARBA00022842"/>
    </source>
</evidence>
<evidence type="ECO:0000256" key="2">
    <source>
        <dbReference type="ARBA" id="ARBA00001946"/>
    </source>
</evidence>
<keyword evidence="5" id="KW-0460">Magnesium</keyword>
<dbReference type="RefSeq" id="WP_320943594.1">
    <property type="nucleotide sequence ID" value="NZ_BAABEU010000004.1"/>
</dbReference>
<proteinExistence type="predicted"/>
<dbReference type="CDD" id="cd18870">
    <property type="entry name" value="NUDIX_AcylCoAdiphos_Nudt19"/>
    <property type="match status" value="1"/>
</dbReference>
<sequence length="240" mass="25660">MPDTPLDRALRDLVDGSAAGDSDDRELPVAGTALVVRDGDAGIQVLLIQRPDTGSFASAWVFPGGKLEASDRDGLPEDATEEDVARRAAVRETLEEAGLVIRPAATLSVWDPPAGAKPRIRTWFFLAADPAGDLALAEGEVVGAEWVRPRDLLDRHASGEATLYPPTWVTLTAIADTPDFATLVAGIRFERFTTSARRGASGPMLLWPDDAEYDGDAAGSARHRLEVGSLPWVYTRTGEA</sequence>
<keyword evidence="9" id="KW-1185">Reference proteome</keyword>
<dbReference type="InterPro" id="IPR000086">
    <property type="entry name" value="NUDIX_hydrolase_dom"/>
</dbReference>
<dbReference type="PANTHER" id="PTHR12318:SF0">
    <property type="entry name" value="ACYL-COENZYME A DIPHOSPHATASE NUDT19"/>
    <property type="match status" value="1"/>
</dbReference>
<evidence type="ECO:0000256" key="3">
    <source>
        <dbReference type="ARBA" id="ARBA00022723"/>
    </source>
</evidence>